<protein>
    <recommendedName>
        <fullName evidence="3">UPAR/Ly6 domain-containing protein</fullName>
    </recommendedName>
</protein>
<gene>
    <name evidence="1" type="ORF">ACJMK2_038889</name>
</gene>
<dbReference type="SUPFAM" id="SSF57302">
    <property type="entry name" value="Snake toxin-like"/>
    <property type="match status" value="1"/>
</dbReference>
<reference evidence="1 2" key="1">
    <citation type="submission" date="2024-11" db="EMBL/GenBank/DDBJ databases">
        <title>Chromosome-level genome assembly of the freshwater bivalve Anodonta woodiana.</title>
        <authorList>
            <person name="Chen X."/>
        </authorList>
    </citation>
    <scope>NUCLEOTIDE SEQUENCE [LARGE SCALE GENOMIC DNA]</scope>
    <source>
        <strain evidence="1">MN2024</strain>
        <tissue evidence="1">Gills</tissue>
    </source>
</reference>
<proteinExistence type="predicted"/>
<evidence type="ECO:0008006" key="3">
    <source>
        <dbReference type="Google" id="ProtNLM"/>
    </source>
</evidence>
<accession>A0ABD3WAD8</accession>
<name>A0ABD3WAD8_SINWO</name>
<evidence type="ECO:0000313" key="1">
    <source>
        <dbReference type="EMBL" id="KAL3870854.1"/>
    </source>
</evidence>
<dbReference type="InterPro" id="IPR045860">
    <property type="entry name" value="Snake_toxin-like_sf"/>
</dbReference>
<dbReference type="Proteomes" id="UP001634394">
    <property type="component" value="Unassembled WGS sequence"/>
</dbReference>
<keyword evidence="2" id="KW-1185">Reference proteome</keyword>
<comment type="caution">
    <text evidence="1">The sequence shown here is derived from an EMBL/GenBank/DDBJ whole genome shotgun (WGS) entry which is preliminary data.</text>
</comment>
<dbReference type="EMBL" id="JBJQND010000007">
    <property type="protein sequence ID" value="KAL3870854.1"/>
    <property type="molecule type" value="Genomic_DNA"/>
</dbReference>
<organism evidence="1 2">
    <name type="scientific">Sinanodonta woodiana</name>
    <name type="common">Chinese pond mussel</name>
    <name type="synonym">Anodonta woodiana</name>
    <dbReference type="NCBI Taxonomy" id="1069815"/>
    <lineage>
        <taxon>Eukaryota</taxon>
        <taxon>Metazoa</taxon>
        <taxon>Spiralia</taxon>
        <taxon>Lophotrochozoa</taxon>
        <taxon>Mollusca</taxon>
        <taxon>Bivalvia</taxon>
        <taxon>Autobranchia</taxon>
        <taxon>Heteroconchia</taxon>
        <taxon>Palaeoheterodonta</taxon>
        <taxon>Unionida</taxon>
        <taxon>Unionoidea</taxon>
        <taxon>Unionidae</taxon>
        <taxon>Unioninae</taxon>
        <taxon>Sinanodonta</taxon>
    </lineage>
</organism>
<dbReference type="AlphaFoldDB" id="A0ABD3WAD8"/>
<evidence type="ECO:0000313" key="2">
    <source>
        <dbReference type="Proteomes" id="UP001634394"/>
    </source>
</evidence>
<sequence>MNQCDTALTRFGIQGSRGPLCYECEHIGNPTDCSTIQQCAIGQVCQVTEFPLINNDRYYSKGCKSKDLCSSSSSSLWTPDHPIVGRSAPTCSRCCEQDLCNLNCADNTHSQTPASKIYILYRK</sequence>